<feature type="region of interest" description="Disordered" evidence="1">
    <location>
        <begin position="461"/>
        <end position="480"/>
    </location>
</feature>
<feature type="region of interest" description="Disordered" evidence="1">
    <location>
        <begin position="637"/>
        <end position="657"/>
    </location>
</feature>
<organism evidence="2 3">
    <name type="scientific">Mycena albidolilacea</name>
    <dbReference type="NCBI Taxonomy" id="1033008"/>
    <lineage>
        <taxon>Eukaryota</taxon>
        <taxon>Fungi</taxon>
        <taxon>Dikarya</taxon>
        <taxon>Basidiomycota</taxon>
        <taxon>Agaricomycotina</taxon>
        <taxon>Agaricomycetes</taxon>
        <taxon>Agaricomycetidae</taxon>
        <taxon>Agaricales</taxon>
        <taxon>Marasmiineae</taxon>
        <taxon>Mycenaceae</taxon>
        <taxon>Mycena</taxon>
    </lineage>
</organism>
<name>A0AAD7F0M3_9AGAR</name>
<dbReference type="AlphaFoldDB" id="A0AAD7F0M3"/>
<sequence length="877" mass="97792">MASNYPPVPLLYSIASSGTTPMLLLVRMPIPRTPNAPYFDERGVRAFLDLILQHGANAGITNADELVTFIVRYSSDRVREVIQYIPELDDDTPNRTWTAAREQMLLLYGCSDDERLVSERELIEFCREQSAKSPYRTKQQVEQYLRDFQWIAAPLLKQHEITVAQRDFYFDFVIPAAMASKILPQDGLFLTAVNTFVSVTCDYFYQVFSSYSIPTSIKQWFISRVPESKRTRSNPIALTDSLAILYDYFDPDTLFPDLWDELNDSFEPAATISSSTAPPTPPLTSTDSLAITVPFQQVIQSPTSLALTAFVPRAAPDPVPTPEFPNAPVSIPASSAAPFSALDTPSSPQMEKTLSGLDHAHDLHEDPSGDDQHEVLPSAHLPGTVIRHAEFGTAQPPHIEQRGERPVYFCGINKMTDHLSEPIVQRAISSEGSTHQATELKVLRQVEDAVARFRAREAAERYESQMSPTQIHHLDDNDSGAILGTDVDDDREYTYSCDPGWDICEDYLPCNIQAGDVDESLTLNSEVESIFDRVPRLETGVETDTLSSYSDHVDSDRVFNLGPDSYEDCSPCDAQVTELATALDLNTEFGADSESEALIPQRGDDESPVFIPCTSYIDFFVPELFDIQPMLPVRELTDLSAPGDNPPDYQPPASISSSQTKRAEIKAEYLQFIVAWIILCWNLISQGFWLVKTAFRFTDNPGEFGDGNIDVFAEPAPPDKSFSFHFDLFVPPESSLDSELTDTVVQDIADFSTAPPHVQFSELDYPRKNTTSDSLFDPNLEFVRMSDDDFERSIPVECPEPIDDPPSYQDLILATEPSLHSHVRGSELSAYKLLKPQWNRDKWGDKKATSENEVKGHLAARQLSAPGYSGGLVGKLV</sequence>
<dbReference type="EMBL" id="JARIHO010000004">
    <property type="protein sequence ID" value="KAJ7362666.1"/>
    <property type="molecule type" value="Genomic_DNA"/>
</dbReference>
<reference evidence="2" key="1">
    <citation type="submission" date="2023-03" db="EMBL/GenBank/DDBJ databases">
        <title>Massive genome expansion in bonnet fungi (Mycena s.s.) driven by repeated elements and novel gene families across ecological guilds.</title>
        <authorList>
            <consortium name="Lawrence Berkeley National Laboratory"/>
            <person name="Harder C.B."/>
            <person name="Miyauchi S."/>
            <person name="Viragh M."/>
            <person name="Kuo A."/>
            <person name="Thoen E."/>
            <person name="Andreopoulos B."/>
            <person name="Lu D."/>
            <person name="Skrede I."/>
            <person name="Drula E."/>
            <person name="Henrissat B."/>
            <person name="Morin E."/>
            <person name="Kohler A."/>
            <person name="Barry K."/>
            <person name="LaButti K."/>
            <person name="Morin E."/>
            <person name="Salamov A."/>
            <person name="Lipzen A."/>
            <person name="Mereny Z."/>
            <person name="Hegedus B."/>
            <person name="Baldrian P."/>
            <person name="Stursova M."/>
            <person name="Weitz H."/>
            <person name="Taylor A."/>
            <person name="Grigoriev I.V."/>
            <person name="Nagy L.G."/>
            <person name="Martin F."/>
            <person name="Kauserud H."/>
        </authorList>
    </citation>
    <scope>NUCLEOTIDE SEQUENCE</scope>
    <source>
        <strain evidence="2">CBHHK002</strain>
    </source>
</reference>
<protein>
    <submittedName>
        <fullName evidence="2">Uncharacterized protein</fullName>
    </submittedName>
</protein>
<evidence type="ECO:0000313" key="3">
    <source>
        <dbReference type="Proteomes" id="UP001218218"/>
    </source>
</evidence>
<gene>
    <name evidence="2" type="ORF">DFH08DRAFT_799685</name>
</gene>
<dbReference type="Proteomes" id="UP001218218">
    <property type="component" value="Unassembled WGS sequence"/>
</dbReference>
<evidence type="ECO:0000313" key="2">
    <source>
        <dbReference type="EMBL" id="KAJ7362666.1"/>
    </source>
</evidence>
<accession>A0AAD7F0M3</accession>
<evidence type="ECO:0000256" key="1">
    <source>
        <dbReference type="SAM" id="MobiDB-lite"/>
    </source>
</evidence>
<comment type="caution">
    <text evidence="2">The sequence shown here is derived from an EMBL/GenBank/DDBJ whole genome shotgun (WGS) entry which is preliminary data.</text>
</comment>
<keyword evidence="3" id="KW-1185">Reference proteome</keyword>
<proteinExistence type="predicted"/>